<dbReference type="InterPro" id="IPR046806">
    <property type="entry name" value="MrpA_C/MbhE"/>
</dbReference>
<dbReference type="NCBIfam" id="NF009162">
    <property type="entry name" value="PRK12508.1"/>
    <property type="match status" value="1"/>
</dbReference>
<feature type="transmembrane region" description="Helical" evidence="7">
    <location>
        <begin position="87"/>
        <end position="105"/>
    </location>
</feature>
<dbReference type="Pfam" id="PF20501">
    <property type="entry name" value="MbhE"/>
    <property type="match status" value="1"/>
</dbReference>
<dbReference type="InterPro" id="IPR025383">
    <property type="entry name" value="MrpA_C/MbhD"/>
</dbReference>
<evidence type="ECO:0000259" key="10">
    <source>
        <dbReference type="Pfam" id="PF20501"/>
    </source>
</evidence>
<feature type="domain" description="MrpA C-terminal/MbhE" evidence="10">
    <location>
        <begin position="115"/>
        <end position="172"/>
    </location>
</feature>
<feature type="transmembrane region" description="Helical" evidence="7">
    <location>
        <begin position="225"/>
        <end position="244"/>
    </location>
</feature>
<evidence type="ECO:0000313" key="11">
    <source>
        <dbReference type="EMBL" id="MCZ0866326.1"/>
    </source>
</evidence>
<dbReference type="NCBIfam" id="NF009159">
    <property type="entry name" value="PRK12504.1"/>
    <property type="match status" value="1"/>
</dbReference>
<evidence type="ECO:0000256" key="3">
    <source>
        <dbReference type="ARBA" id="ARBA00022475"/>
    </source>
</evidence>
<dbReference type="AlphaFoldDB" id="A0A9J6RNM1"/>
<evidence type="ECO:0000259" key="9">
    <source>
        <dbReference type="Pfam" id="PF13244"/>
    </source>
</evidence>
<name>A0A9J6RNM1_9GAMM</name>
<organism evidence="11 12">
    <name type="scientific">Dasania phycosphaerae</name>
    <dbReference type="NCBI Taxonomy" id="2950436"/>
    <lineage>
        <taxon>Bacteria</taxon>
        <taxon>Pseudomonadati</taxon>
        <taxon>Pseudomonadota</taxon>
        <taxon>Gammaproteobacteria</taxon>
        <taxon>Cellvibrionales</taxon>
        <taxon>Spongiibacteraceae</taxon>
        <taxon>Dasania</taxon>
    </lineage>
</organism>
<dbReference type="InterPro" id="IPR050622">
    <property type="entry name" value="CPA3_antiporter_subunitB"/>
</dbReference>
<evidence type="ECO:0000259" key="8">
    <source>
        <dbReference type="Pfam" id="PF04039"/>
    </source>
</evidence>
<evidence type="ECO:0000256" key="7">
    <source>
        <dbReference type="SAM" id="Phobius"/>
    </source>
</evidence>
<comment type="caution">
    <text evidence="11">The sequence shown here is derived from an EMBL/GenBank/DDBJ whole genome shotgun (WGS) entry which is preliminary data.</text>
</comment>
<sequence>MELFVNVILLSFLLAIALAIVRMKDLFAVIMLAGIYGLLSASFFVVVDAVDVAITEAAVGAGVFTLLMLVATVMAGRYEQGARHKPLLALAVVFITGSLLIYGSLDMPAFGYGPAPDHQHVDSHYINESMSEVGVPNIVTAVLASYRGFDTLGELLVIFTAGVAVMALLSTLYDSHSNLGTGPENKWLYEQQMPIRLVVKILIPFIMLFAFYIQFHGDYGPGGGFQAGLILASAIILYAMLFGIRTAKQVISPRFYQCLSAFGILLYGGVGVVALLNGEHFLDYSVLFTDPLAGQHVGIVLVELGIGCTVFSTMILIFLNFYERKNNQLDGCQ</sequence>
<proteinExistence type="inferred from homology"/>
<feature type="transmembrane region" description="Helical" evidence="7">
    <location>
        <begin position="256"/>
        <end position="276"/>
    </location>
</feature>
<evidence type="ECO:0000313" key="12">
    <source>
        <dbReference type="Proteomes" id="UP001069090"/>
    </source>
</evidence>
<protein>
    <submittedName>
        <fullName evidence="11">Na(+)/H(+) antiporter subunit B</fullName>
    </submittedName>
</protein>
<feature type="domain" description="MrpA C-terminal/MbhD" evidence="9">
    <location>
        <begin position="12"/>
        <end position="71"/>
    </location>
</feature>
<dbReference type="PANTHER" id="PTHR33932:SF4">
    <property type="entry name" value="NA(+)_H(+) ANTIPORTER SUBUNIT B"/>
    <property type="match status" value="1"/>
</dbReference>
<keyword evidence="3" id="KW-1003">Cell membrane</keyword>
<dbReference type="GO" id="GO:0005886">
    <property type="term" value="C:plasma membrane"/>
    <property type="evidence" value="ECO:0007669"/>
    <property type="project" value="UniProtKB-SubCell"/>
</dbReference>
<dbReference type="EMBL" id="JAPTGG010000012">
    <property type="protein sequence ID" value="MCZ0866326.1"/>
    <property type="molecule type" value="Genomic_DNA"/>
</dbReference>
<reference evidence="11 12" key="1">
    <citation type="submission" date="2022-12" db="EMBL/GenBank/DDBJ databases">
        <title>Dasania phycosphaerae sp. nov., isolated from particulate material of the south coast of Korea.</title>
        <authorList>
            <person name="Jiang Y."/>
        </authorList>
    </citation>
    <scope>NUCLEOTIDE SEQUENCE [LARGE SCALE GENOMIC DNA]</scope>
    <source>
        <strain evidence="11 12">GY-19</strain>
    </source>
</reference>
<evidence type="ECO:0000256" key="1">
    <source>
        <dbReference type="ARBA" id="ARBA00004651"/>
    </source>
</evidence>
<feature type="transmembrane region" description="Helical" evidence="7">
    <location>
        <begin position="26"/>
        <end position="47"/>
    </location>
</feature>
<evidence type="ECO:0000256" key="6">
    <source>
        <dbReference type="ARBA" id="ARBA00023136"/>
    </source>
</evidence>
<feature type="transmembrane region" description="Helical" evidence="7">
    <location>
        <begin position="296"/>
        <end position="319"/>
    </location>
</feature>
<keyword evidence="4 7" id="KW-0812">Transmembrane</keyword>
<dbReference type="Pfam" id="PF04039">
    <property type="entry name" value="MnhB"/>
    <property type="match status" value="1"/>
</dbReference>
<feature type="transmembrane region" description="Helical" evidence="7">
    <location>
        <begin position="6"/>
        <end position="21"/>
    </location>
</feature>
<dbReference type="NCBIfam" id="NF009161">
    <property type="entry name" value="PRK12507.1"/>
    <property type="match status" value="1"/>
</dbReference>
<dbReference type="Proteomes" id="UP001069090">
    <property type="component" value="Unassembled WGS sequence"/>
</dbReference>
<comment type="subcellular location">
    <subcellularLocation>
        <location evidence="1">Cell membrane</location>
        <topology evidence="1">Multi-pass membrane protein</topology>
    </subcellularLocation>
</comment>
<evidence type="ECO:0000256" key="5">
    <source>
        <dbReference type="ARBA" id="ARBA00022989"/>
    </source>
</evidence>
<evidence type="ECO:0000256" key="4">
    <source>
        <dbReference type="ARBA" id="ARBA00022692"/>
    </source>
</evidence>
<dbReference type="Pfam" id="PF13244">
    <property type="entry name" value="MbhD"/>
    <property type="match status" value="1"/>
</dbReference>
<feature type="domain" description="Na+/H+ antiporter MnhB subunit-related protein" evidence="8">
    <location>
        <begin position="195"/>
        <end position="315"/>
    </location>
</feature>
<dbReference type="InterPro" id="IPR007182">
    <property type="entry name" value="MnhB"/>
</dbReference>
<feature type="transmembrane region" description="Helical" evidence="7">
    <location>
        <begin position="155"/>
        <end position="173"/>
    </location>
</feature>
<evidence type="ECO:0000256" key="2">
    <source>
        <dbReference type="ARBA" id="ARBA00009425"/>
    </source>
</evidence>
<feature type="transmembrane region" description="Helical" evidence="7">
    <location>
        <begin position="194"/>
        <end position="213"/>
    </location>
</feature>
<comment type="similarity">
    <text evidence="2">Belongs to the CPA3 antiporters (TC 2.A.63) subunit B family.</text>
</comment>
<dbReference type="PANTHER" id="PTHR33932">
    <property type="entry name" value="NA(+)/H(+) ANTIPORTER SUBUNIT B"/>
    <property type="match status" value="1"/>
</dbReference>
<keyword evidence="5 7" id="KW-1133">Transmembrane helix</keyword>
<gene>
    <name evidence="11" type="ORF">O0V09_14030</name>
</gene>
<keyword evidence="6 7" id="KW-0472">Membrane</keyword>
<keyword evidence="12" id="KW-1185">Reference proteome</keyword>
<feature type="transmembrane region" description="Helical" evidence="7">
    <location>
        <begin position="53"/>
        <end position="75"/>
    </location>
</feature>
<accession>A0A9J6RNM1</accession>
<dbReference type="RefSeq" id="WP_258332492.1">
    <property type="nucleotide sequence ID" value="NZ_JAPTGG010000012.1"/>
</dbReference>